<feature type="transmembrane region" description="Helical" evidence="1">
    <location>
        <begin position="151"/>
        <end position="173"/>
    </location>
</feature>
<gene>
    <name evidence="2" type="ORF">CSB93_3152</name>
</gene>
<feature type="transmembrane region" description="Helical" evidence="1">
    <location>
        <begin position="72"/>
        <end position="89"/>
    </location>
</feature>
<reference evidence="2 3" key="1">
    <citation type="submission" date="2018-02" db="EMBL/GenBank/DDBJ databases">
        <title>FDA/CDC Antimicrobial Resistant Isolate Bank Genome Sequencing.</title>
        <authorList>
            <person name="Benahmed F.H."/>
            <person name="Lutgring J.D."/>
            <person name="Yoo B."/>
            <person name="Machado M."/>
            <person name="Brown A."/>
            <person name="McAllister G."/>
            <person name="Perry A."/>
            <person name="Halpin A.L."/>
            <person name="Vavikolanu K."/>
            <person name="Ott S."/>
            <person name="Zhao X."/>
            <person name="Tallon L.J."/>
            <person name="Sadzewicz L."/>
            <person name="Aluvathingal J."/>
            <person name="Nadendla S."/>
            <person name="Voskania-kordi A."/>
            <person name="Simonyan V."/>
            <person name="Patel J."/>
            <person name="Shawar R.M."/>
        </authorList>
    </citation>
    <scope>NUCLEOTIDE SEQUENCE [LARGE SCALE GENOMIC DNA]</scope>
    <source>
        <strain evidence="2 3">AR_0356</strain>
    </source>
</reference>
<feature type="transmembrane region" description="Helical" evidence="1">
    <location>
        <begin position="341"/>
        <end position="361"/>
    </location>
</feature>
<organism evidence="2 3">
    <name type="scientific">Pseudomonas paraeruginosa</name>
    <dbReference type="NCBI Taxonomy" id="2994495"/>
    <lineage>
        <taxon>Bacteria</taxon>
        <taxon>Pseudomonadati</taxon>
        <taxon>Pseudomonadota</taxon>
        <taxon>Gammaproteobacteria</taxon>
        <taxon>Pseudomonadales</taxon>
        <taxon>Pseudomonadaceae</taxon>
        <taxon>Pseudomonas</taxon>
    </lineage>
</organism>
<feature type="transmembrane region" description="Helical" evidence="1">
    <location>
        <begin position="28"/>
        <end position="52"/>
    </location>
</feature>
<feature type="transmembrane region" description="Helical" evidence="1">
    <location>
        <begin position="391"/>
        <end position="411"/>
    </location>
</feature>
<dbReference type="EMBL" id="CP027169">
    <property type="protein sequence ID" value="AVK06988.1"/>
    <property type="molecule type" value="Genomic_DNA"/>
</dbReference>
<dbReference type="AlphaFoldDB" id="A0A2R3IYK5"/>
<keyword evidence="1" id="KW-1133">Transmembrane helix</keyword>
<evidence type="ECO:0000256" key="1">
    <source>
        <dbReference type="SAM" id="Phobius"/>
    </source>
</evidence>
<accession>A0A2R3IYK5</accession>
<evidence type="ECO:0000313" key="3">
    <source>
        <dbReference type="Proteomes" id="UP000238390"/>
    </source>
</evidence>
<feature type="transmembrane region" description="Helical" evidence="1">
    <location>
        <begin position="110"/>
        <end position="131"/>
    </location>
</feature>
<keyword evidence="1" id="KW-0472">Membrane</keyword>
<keyword evidence="1" id="KW-0812">Transmembrane</keyword>
<dbReference type="Proteomes" id="UP000238390">
    <property type="component" value="Chromosome"/>
</dbReference>
<protein>
    <submittedName>
        <fullName evidence="2">Membrane protein</fullName>
    </submittedName>
</protein>
<feature type="transmembrane region" description="Helical" evidence="1">
    <location>
        <begin position="368"/>
        <end position="385"/>
    </location>
</feature>
<name>A0A2R3IYK5_9PSED</name>
<feature type="transmembrane region" description="Helical" evidence="1">
    <location>
        <begin position="180"/>
        <end position="198"/>
    </location>
</feature>
<evidence type="ECO:0000313" key="2">
    <source>
        <dbReference type="EMBL" id="AVK06988.1"/>
    </source>
</evidence>
<feature type="transmembrane region" description="Helical" evidence="1">
    <location>
        <begin position="228"/>
        <end position="245"/>
    </location>
</feature>
<dbReference type="RefSeq" id="WP_123809532.1">
    <property type="nucleotide sequence ID" value="NZ_CP027169.1"/>
</dbReference>
<sequence>MTLFFSSAFMVFSFLLFRNKKIICPSNVVFGNYFLYLVFPATLFYILEWLSWDYVLPWGKLNDWASVSQEAILAYLYVFTLFFLFTRFFETLFDRVERSEIIYEYRARPLAIFLCALSLLIGCIYFLQVTGGLDSWVENYSETYLSKKKGYGLLNFFLIMWSNFLAFWLGFYFKTSHRKSWFLVVFVLLVLGFCAYVQGIKSRIFLFGIFFSLPWLASARLSLKQGIVLFLGFMFLFSGAMYVRSNGFYNSPEMLLEYFLTYFNTIFLHDMILHDMQPDYLATMSFPLNKWLTFVGIPSPDYLHDISRWLTSIYFPSQWFKESATQQWPIETELYLNYGAYIFWSIPIFIYSLYMCALYSLRFRGGPVLLFIFMAELFLFLSMFRGSMLQWIYIFHVLFYLMLLVGQRLFFIRIKSRGMVE</sequence>
<keyword evidence="3" id="KW-1185">Reference proteome</keyword>
<proteinExistence type="predicted"/>